<dbReference type="AlphaFoldDB" id="A0A401Q731"/>
<reference evidence="3 4" key="1">
    <citation type="journal article" date="2018" name="Nat. Ecol. Evol.">
        <title>Shark genomes provide insights into elasmobranch evolution and the origin of vertebrates.</title>
        <authorList>
            <person name="Hara Y"/>
            <person name="Yamaguchi K"/>
            <person name="Onimaru K"/>
            <person name="Kadota M"/>
            <person name="Koyanagi M"/>
            <person name="Keeley SD"/>
            <person name="Tatsumi K"/>
            <person name="Tanaka K"/>
            <person name="Motone F"/>
            <person name="Kageyama Y"/>
            <person name="Nozu R"/>
            <person name="Adachi N"/>
            <person name="Nishimura O"/>
            <person name="Nakagawa R"/>
            <person name="Tanegashima C"/>
            <person name="Kiyatake I"/>
            <person name="Matsumoto R"/>
            <person name="Murakumo K"/>
            <person name="Nishida K"/>
            <person name="Terakita A"/>
            <person name="Kuratani S"/>
            <person name="Sato K"/>
            <person name="Hyodo S Kuraku.S."/>
        </authorList>
    </citation>
    <scope>NUCLEOTIDE SEQUENCE [LARGE SCALE GENOMIC DNA]</scope>
</reference>
<feature type="region of interest" description="Disordered" evidence="1">
    <location>
        <begin position="1"/>
        <end position="29"/>
    </location>
</feature>
<evidence type="ECO:0000313" key="4">
    <source>
        <dbReference type="Proteomes" id="UP000288216"/>
    </source>
</evidence>
<protein>
    <recommendedName>
        <fullName evidence="2">WWE domain-containing protein</fullName>
    </recommendedName>
</protein>
<comment type="caution">
    <text evidence="3">The sequence shown here is derived from an EMBL/GenBank/DDBJ whole genome shotgun (WGS) entry which is preliminary data.</text>
</comment>
<dbReference type="InterPro" id="IPR004170">
    <property type="entry name" value="WWE_dom"/>
</dbReference>
<evidence type="ECO:0000256" key="1">
    <source>
        <dbReference type="SAM" id="MobiDB-lite"/>
    </source>
</evidence>
<proteinExistence type="predicted"/>
<evidence type="ECO:0000313" key="3">
    <source>
        <dbReference type="EMBL" id="GCB81176.1"/>
    </source>
</evidence>
<dbReference type="PROSITE" id="PS50918">
    <property type="entry name" value="WWE"/>
    <property type="match status" value="1"/>
</dbReference>
<sequence>MARGRRAEGPAGRKRKIAEKDGEEEEEELDGLACRWEWEGDGGVWNVYSDEYAQDISQAL</sequence>
<feature type="non-terminal residue" evidence="3">
    <location>
        <position position="60"/>
    </location>
</feature>
<organism evidence="3 4">
    <name type="scientific">Scyliorhinus torazame</name>
    <name type="common">Cloudy catshark</name>
    <name type="synonym">Catulus torazame</name>
    <dbReference type="NCBI Taxonomy" id="75743"/>
    <lineage>
        <taxon>Eukaryota</taxon>
        <taxon>Metazoa</taxon>
        <taxon>Chordata</taxon>
        <taxon>Craniata</taxon>
        <taxon>Vertebrata</taxon>
        <taxon>Chondrichthyes</taxon>
        <taxon>Elasmobranchii</taxon>
        <taxon>Galeomorphii</taxon>
        <taxon>Galeoidea</taxon>
        <taxon>Carcharhiniformes</taxon>
        <taxon>Scyliorhinidae</taxon>
        <taxon>Scyliorhinus</taxon>
    </lineage>
</organism>
<dbReference type="Proteomes" id="UP000288216">
    <property type="component" value="Unassembled WGS sequence"/>
</dbReference>
<dbReference type="EMBL" id="BFAA01020035">
    <property type="protein sequence ID" value="GCB81176.1"/>
    <property type="molecule type" value="Genomic_DNA"/>
</dbReference>
<feature type="domain" description="WWE" evidence="2">
    <location>
        <begin position="22"/>
        <end position="60"/>
    </location>
</feature>
<evidence type="ECO:0000259" key="2">
    <source>
        <dbReference type="PROSITE" id="PS50918"/>
    </source>
</evidence>
<gene>
    <name evidence="3" type="ORF">scyTo_0021792</name>
</gene>
<name>A0A401Q731_SCYTO</name>
<keyword evidence="4" id="KW-1185">Reference proteome</keyword>
<accession>A0A401Q731</accession>